<proteinExistence type="predicted"/>
<dbReference type="InterPro" id="IPR058624">
    <property type="entry name" value="MdtA-like_HH"/>
</dbReference>
<dbReference type="PRINTS" id="PR01490">
    <property type="entry name" value="RTXTOXIND"/>
</dbReference>
<dbReference type="PANTHER" id="PTHR32347:SF23">
    <property type="entry name" value="BLL5650 PROTEIN"/>
    <property type="match status" value="1"/>
</dbReference>
<dbReference type="SUPFAM" id="SSF111369">
    <property type="entry name" value="HlyD-like secretion proteins"/>
    <property type="match status" value="3"/>
</dbReference>
<dbReference type="RefSeq" id="WP_190719101.1">
    <property type="nucleotide sequence ID" value="NZ_JACJSW010000047.1"/>
</dbReference>
<reference evidence="5 6" key="1">
    <citation type="journal article" date="2020" name="ISME J.">
        <title>Comparative genomics reveals insights into cyanobacterial evolution and habitat adaptation.</title>
        <authorList>
            <person name="Chen M.Y."/>
            <person name="Teng W.K."/>
            <person name="Zhao L."/>
            <person name="Hu C.X."/>
            <person name="Zhou Y.K."/>
            <person name="Han B.P."/>
            <person name="Song L.R."/>
            <person name="Shu W.S."/>
        </authorList>
    </citation>
    <scope>NUCLEOTIDE SEQUENCE [LARGE SCALE GENOMIC DNA]</scope>
    <source>
        <strain evidence="5 6">FACHB-1344</strain>
    </source>
</reference>
<keyword evidence="2 3" id="KW-0175">Coiled coil</keyword>
<dbReference type="PANTHER" id="PTHR32347">
    <property type="entry name" value="EFFLUX SYSTEM COMPONENT YKNX-RELATED"/>
    <property type="match status" value="1"/>
</dbReference>
<evidence type="ECO:0000256" key="1">
    <source>
        <dbReference type="ARBA" id="ARBA00004196"/>
    </source>
</evidence>
<feature type="domain" description="Multidrug resistance protein MdtA-like alpha-helical hairpin" evidence="4">
    <location>
        <begin position="167"/>
        <end position="241"/>
    </location>
</feature>
<accession>A0ABR8HMZ3</accession>
<comment type="subcellular location">
    <subcellularLocation>
        <location evidence="1">Cell envelope</location>
    </subcellularLocation>
</comment>
<organism evidence="5 6">
    <name type="scientific">Microcystis flos-aquae FACHB-1344</name>
    <dbReference type="NCBI Taxonomy" id="2692899"/>
    <lineage>
        <taxon>Bacteria</taxon>
        <taxon>Bacillati</taxon>
        <taxon>Cyanobacteriota</taxon>
        <taxon>Cyanophyceae</taxon>
        <taxon>Oscillatoriophycideae</taxon>
        <taxon>Chroococcales</taxon>
        <taxon>Microcystaceae</taxon>
        <taxon>Microcystis</taxon>
    </lineage>
</organism>
<dbReference type="Gene3D" id="1.10.287.470">
    <property type="entry name" value="Helix hairpin bin"/>
    <property type="match status" value="1"/>
</dbReference>
<name>A0ABR8HMZ3_9CHRO</name>
<evidence type="ECO:0000256" key="2">
    <source>
        <dbReference type="ARBA" id="ARBA00023054"/>
    </source>
</evidence>
<protein>
    <submittedName>
        <fullName evidence="5">HlyD family efflux transporter periplasmic adaptor subunit</fullName>
    </submittedName>
</protein>
<evidence type="ECO:0000259" key="4">
    <source>
        <dbReference type="Pfam" id="PF25876"/>
    </source>
</evidence>
<dbReference type="Pfam" id="PF25876">
    <property type="entry name" value="HH_MFP_RND"/>
    <property type="match status" value="1"/>
</dbReference>
<evidence type="ECO:0000313" key="6">
    <source>
        <dbReference type="Proteomes" id="UP000636187"/>
    </source>
</evidence>
<sequence length="428" mass="46184">MARSHPVPNLPVAPEKRQFNPRLLLPLAVVIAAGYLGWRHFAPVPPATVLNVSGRIEADETDIGAKTGGRVDQILVREGDRVKAGQVIAVIVDEEVNQQLQAAIASVHAARQAEAQALLDISVAESRIQEAAANLVQAKEDSSGRVSQASANVAAGQAAVEQAKAEVKQAEAAIIRAEAQLKLALADRERYDQLFRQGVVSQQQFDRTRTDADAAKADLDTAKATLVARQAAVNTARQQLRAAQGNLAQTRSTALNSVIRSNQLSAYQQQKEQAKARLAMAWANLQAAIANQQQLQKRLDSMQVKSPINGIVQDRPLQPGAVVTSGKTLLTVIDPQSIYLRAYIPEGDIGKIYVGKPAQVFLDSDPDRPLAAKVSAIDLKAAFTPENIYFQKDRVRQVFGVRLAIDQSETYAKPGMPADAKIDLKIGI</sequence>
<comment type="caution">
    <text evidence="5">The sequence shown here is derived from an EMBL/GenBank/DDBJ whole genome shotgun (WGS) entry which is preliminary data.</text>
</comment>
<gene>
    <name evidence="5" type="ORF">H6G48_03530</name>
</gene>
<keyword evidence="6" id="KW-1185">Reference proteome</keyword>
<feature type="coiled-coil region" evidence="3">
    <location>
        <begin position="121"/>
        <end position="187"/>
    </location>
</feature>
<dbReference type="Gene3D" id="2.40.30.170">
    <property type="match status" value="1"/>
</dbReference>
<evidence type="ECO:0000313" key="5">
    <source>
        <dbReference type="EMBL" id="MBD2620808.1"/>
    </source>
</evidence>
<dbReference type="EMBL" id="JACJSW010000047">
    <property type="protein sequence ID" value="MBD2620808.1"/>
    <property type="molecule type" value="Genomic_DNA"/>
</dbReference>
<dbReference type="Gene3D" id="2.40.50.100">
    <property type="match status" value="1"/>
</dbReference>
<evidence type="ECO:0000256" key="3">
    <source>
        <dbReference type="SAM" id="Coils"/>
    </source>
</evidence>
<dbReference type="Proteomes" id="UP000636187">
    <property type="component" value="Unassembled WGS sequence"/>
</dbReference>
<dbReference type="InterPro" id="IPR050465">
    <property type="entry name" value="UPF0194_transport"/>
</dbReference>